<dbReference type="InterPro" id="IPR050676">
    <property type="entry name" value="IL-12"/>
</dbReference>
<dbReference type="GO" id="GO:0004896">
    <property type="term" value="F:cytokine receptor activity"/>
    <property type="evidence" value="ECO:0007669"/>
    <property type="project" value="UniProtKB-UniRule"/>
</dbReference>
<dbReference type="Proteomes" id="UP000190648">
    <property type="component" value="Unassembled WGS sequence"/>
</dbReference>
<comment type="subcellular location">
    <subcellularLocation>
        <location evidence="5">Secreted</location>
    </subcellularLocation>
</comment>
<accession>A0A1V4KWA9</accession>
<keyword evidence="10" id="KW-1185">Reference proteome</keyword>
<dbReference type="InterPro" id="IPR013783">
    <property type="entry name" value="Ig-like_fold"/>
</dbReference>
<comment type="caution">
    <text evidence="9">The sequence shown here is derived from an EMBL/GenBank/DDBJ whole genome shotgun (WGS) entry which is preliminary data.</text>
</comment>
<keyword evidence="1" id="KW-0732">Signal</keyword>
<evidence type="ECO:0000256" key="2">
    <source>
        <dbReference type="ARBA" id="ARBA00023157"/>
    </source>
</evidence>
<dbReference type="PANTHER" id="PTHR48485:SF4">
    <property type="entry name" value="INTERLEUKIN-12 SUBUNIT BETA"/>
    <property type="match status" value="1"/>
</dbReference>
<keyword evidence="5" id="KW-0202">Cytokine</keyword>
<dbReference type="SUPFAM" id="SSF48726">
    <property type="entry name" value="Immunoglobulin"/>
    <property type="match status" value="1"/>
</dbReference>
<dbReference type="InterPro" id="IPR015528">
    <property type="entry name" value="IL-12_beta"/>
</dbReference>
<evidence type="ECO:0000256" key="5">
    <source>
        <dbReference type="RuleBase" id="RU281113"/>
    </source>
</evidence>
<name>A0A1V4KWA9_PATFA</name>
<dbReference type="Gene3D" id="2.60.40.10">
    <property type="entry name" value="Immunoglobulins"/>
    <property type="match status" value="3"/>
</dbReference>
<dbReference type="InterPro" id="IPR003961">
    <property type="entry name" value="FN3_dom"/>
</dbReference>
<dbReference type="PROSITE" id="PS50835">
    <property type="entry name" value="IG_LIKE"/>
    <property type="match status" value="1"/>
</dbReference>
<dbReference type="AlphaFoldDB" id="A0A1V4KWA9"/>
<comment type="subunit">
    <text evidence="5">Heterodimer with IL12A; disulfide-linked. The heterodimer is known as interleukin IL-12.</text>
</comment>
<comment type="similarity">
    <text evidence="5">Belongs to the IL-12B family.</text>
</comment>
<gene>
    <name evidence="5 9" type="primary">IL12B</name>
    <name evidence="9" type="ORF">AV530_008216</name>
</gene>
<dbReference type="GO" id="GO:0005125">
    <property type="term" value="F:cytokine activity"/>
    <property type="evidence" value="ECO:0007669"/>
    <property type="project" value="UniProtKB-KW"/>
</dbReference>
<dbReference type="InterPro" id="IPR019482">
    <property type="entry name" value="IL-12_beta_cen-dom"/>
</dbReference>
<feature type="domain" description="Ig-like" evidence="7">
    <location>
        <begin position="184"/>
        <end position="266"/>
    </location>
</feature>
<keyword evidence="5" id="KW-0964">Secreted</keyword>
<feature type="domain" description="Fibronectin type-III" evidence="8">
    <location>
        <begin position="396"/>
        <end position="484"/>
    </location>
</feature>
<dbReference type="GO" id="GO:0005615">
    <property type="term" value="C:extracellular space"/>
    <property type="evidence" value="ECO:0007669"/>
    <property type="project" value="UniProtKB-KW"/>
</dbReference>
<proteinExistence type="inferred from homology"/>
<evidence type="ECO:0000256" key="1">
    <source>
        <dbReference type="ARBA" id="ARBA00022729"/>
    </source>
</evidence>
<protein>
    <recommendedName>
        <fullName evidence="5">Interleukin-12 subunit beta</fullName>
        <shortName evidence="5">IL-12B</shortName>
    </recommendedName>
    <alternativeName>
        <fullName evidence="5">Cytotoxic lymphocyte maturation factor 40 kDa subunit</fullName>
    </alternativeName>
    <alternativeName>
        <fullName evidence="5">IL-12 subunit p40</fullName>
    </alternativeName>
</protein>
<dbReference type="OrthoDB" id="8670716at2759"/>
<dbReference type="InterPro" id="IPR036116">
    <property type="entry name" value="FN3_sf"/>
</dbReference>
<evidence type="ECO:0000313" key="9">
    <source>
        <dbReference type="EMBL" id="OPJ88227.1"/>
    </source>
</evidence>
<dbReference type="STRING" id="372326.A0A1V4KWA9"/>
<keyword evidence="2" id="KW-1015">Disulfide bond</keyword>
<sequence>MEQCQARDAAHSLRRDRPLRTAWTSLQSWVQVSFHETAHSSQVPCSLNSAGWGKKKRHKVSSDKLERDLIPAQVQEFTDIGQQFHLCDSCFFCRPVVVRLLRMMSEPREEQEEHNSKYEQLQTYPHTPWRDGKPQQKYRHQPDAKRLYHYVKKELKPCVAILWYCAQEKMSHILFALLSLFSFPALLEAQWKLRENVYVIESEWNDVTPAKRVKLTCNTPDEALPVYWKKGTELKGTGKTFIAEVKEFPDAGNYTCLRADTHEIISYEFFLITKVDSNGQMIRSMLRSFEEPNRTFLKCEAKNYSGIFKCSWMTENESPNVKFTIRSLKGSQGDVTCSSPVAHTDESVTEYTAQCQKENYCPFAEEHQPTEMFLEVIDEVEYENYTSSFFIRDIIKPDPPQCQYVATNGTVTWTYPRTWSTPKSYFPLTFRVKAESTEEHKIQVYEAEEQSFQIPIAGPKTRISVQARDRYYNSSWSEWSSLCR</sequence>
<keyword evidence="3 5" id="KW-0325">Glycoprotein</keyword>
<evidence type="ECO:0000313" key="10">
    <source>
        <dbReference type="Proteomes" id="UP000190648"/>
    </source>
</evidence>
<dbReference type="SUPFAM" id="SSF49265">
    <property type="entry name" value="Fibronectin type III"/>
    <property type="match status" value="2"/>
</dbReference>
<feature type="region of interest" description="Disordered" evidence="6">
    <location>
        <begin position="109"/>
        <end position="137"/>
    </location>
</feature>
<organism evidence="9 10">
    <name type="scientific">Patagioenas fasciata monilis</name>
    <dbReference type="NCBI Taxonomy" id="372326"/>
    <lineage>
        <taxon>Eukaryota</taxon>
        <taxon>Metazoa</taxon>
        <taxon>Chordata</taxon>
        <taxon>Craniata</taxon>
        <taxon>Vertebrata</taxon>
        <taxon>Euteleostomi</taxon>
        <taxon>Archelosauria</taxon>
        <taxon>Archosauria</taxon>
        <taxon>Dinosauria</taxon>
        <taxon>Saurischia</taxon>
        <taxon>Theropoda</taxon>
        <taxon>Coelurosauria</taxon>
        <taxon>Aves</taxon>
        <taxon>Neognathae</taxon>
        <taxon>Neoaves</taxon>
        <taxon>Columbimorphae</taxon>
        <taxon>Columbiformes</taxon>
        <taxon>Columbidae</taxon>
        <taxon>Patagioenas</taxon>
    </lineage>
</organism>
<evidence type="ECO:0000259" key="7">
    <source>
        <dbReference type="PROSITE" id="PS50835"/>
    </source>
</evidence>
<dbReference type="PRINTS" id="PR01928">
    <property type="entry name" value="INTRLEUKN12B"/>
</dbReference>
<evidence type="ECO:0000256" key="6">
    <source>
        <dbReference type="SAM" id="MobiDB-lite"/>
    </source>
</evidence>
<dbReference type="Pfam" id="PF10420">
    <property type="entry name" value="IL12p40_C"/>
    <property type="match status" value="1"/>
</dbReference>
<reference evidence="9 10" key="1">
    <citation type="submission" date="2016-02" db="EMBL/GenBank/DDBJ databases">
        <title>Band-tailed pigeon sequencing and assembly.</title>
        <authorList>
            <person name="Soares A.E."/>
            <person name="Novak B.J."/>
            <person name="Rice E.S."/>
            <person name="O'Connell B."/>
            <person name="Chang D."/>
            <person name="Weber S."/>
            <person name="Shapiro B."/>
        </authorList>
    </citation>
    <scope>NUCLEOTIDE SEQUENCE [LARGE SCALE GENOMIC DNA]</scope>
    <source>
        <strain evidence="9">BTP2013</strain>
        <tissue evidence="9">Blood</tissue>
    </source>
</reference>
<dbReference type="PROSITE" id="PS50853">
    <property type="entry name" value="FN3"/>
    <property type="match status" value="1"/>
</dbReference>
<evidence type="ECO:0000256" key="4">
    <source>
        <dbReference type="ARBA" id="ARBA00023319"/>
    </source>
</evidence>
<dbReference type="InterPro" id="IPR036179">
    <property type="entry name" value="Ig-like_dom_sf"/>
</dbReference>
<dbReference type="PANTHER" id="PTHR48485">
    <property type="entry name" value="INTERLEUKIN-12 SUBUNIT BETA-RELATED"/>
    <property type="match status" value="1"/>
</dbReference>
<evidence type="ECO:0000259" key="8">
    <source>
        <dbReference type="PROSITE" id="PS50853"/>
    </source>
</evidence>
<evidence type="ECO:0000256" key="3">
    <source>
        <dbReference type="ARBA" id="ARBA00023180"/>
    </source>
</evidence>
<feature type="compositionally biased region" description="Basic and acidic residues" evidence="6">
    <location>
        <begin position="128"/>
        <end position="137"/>
    </location>
</feature>
<dbReference type="FunFam" id="2.60.40.10:FF:001832">
    <property type="entry name" value="Interleukin-12 subunit beta"/>
    <property type="match status" value="1"/>
</dbReference>
<dbReference type="InterPro" id="IPR007110">
    <property type="entry name" value="Ig-like_dom"/>
</dbReference>
<keyword evidence="4 5" id="KW-0393">Immunoglobulin domain</keyword>
<dbReference type="EMBL" id="LSYS01001584">
    <property type="protein sequence ID" value="OPJ88227.1"/>
    <property type="molecule type" value="Genomic_DNA"/>
</dbReference>